<sequence>MTTWRGLALLAALHVCACARDALYHNQFAVHVPDGARHVDDIAKRHGYVNHGQAQKKKQ</sequence>
<dbReference type="Pfam" id="PF16470">
    <property type="entry name" value="S8_pro-domain"/>
    <property type="match status" value="1"/>
</dbReference>
<evidence type="ECO:0000259" key="2">
    <source>
        <dbReference type="Pfam" id="PF16470"/>
    </source>
</evidence>
<reference evidence="3 4" key="1">
    <citation type="journal article" date="2015" name="Genome Biol. Evol.">
        <title>The genome of winter moth (Operophtera brumata) provides a genomic perspective on sexual dimorphism and phenology.</title>
        <authorList>
            <person name="Derks M.F."/>
            <person name="Smit S."/>
            <person name="Salis L."/>
            <person name="Schijlen E."/>
            <person name="Bossers A."/>
            <person name="Mateman C."/>
            <person name="Pijl A.S."/>
            <person name="de Ridder D."/>
            <person name="Groenen M.A."/>
            <person name="Visser M.E."/>
            <person name="Megens H.J."/>
        </authorList>
    </citation>
    <scope>NUCLEOTIDE SEQUENCE [LARGE SCALE GENOMIC DNA]</scope>
    <source>
        <strain evidence="3">WM2013NL</strain>
        <tissue evidence="3">Head and thorax</tissue>
    </source>
</reference>
<dbReference type="Proteomes" id="UP000037510">
    <property type="component" value="Unassembled WGS sequence"/>
</dbReference>
<dbReference type="EMBL" id="JTDY01003965">
    <property type="protein sequence ID" value="KOB68766.1"/>
    <property type="molecule type" value="Genomic_DNA"/>
</dbReference>
<dbReference type="Gene3D" id="3.30.70.850">
    <property type="entry name" value="Peptidase S8, pro-domain"/>
    <property type="match status" value="1"/>
</dbReference>
<proteinExistence type="predicted"/>
<dbReference type="SUPFAM" id="SSF54897">
    <property type="entry name" value="Protease propeptides/inhibitors"/>
    <property type="match status" value="1"/>
</dbReference>
<dbReference type="InterPro" id="IPR038466">
    <property type="entry name" value="S8_pro-domain_sf"/>
</dbReference>
<feature type="chain" id="PRO_5005572908" evidence="1">
    <location>
        <begin position="20"/>
        <end position="59"/>
    </location>
</feature>
<evidence type="ECO:0000256" key="1">
    <source>
        <dbReference type="SAM" id="SignalP"/>
    </source>
</evidence>
<keyword evidence="3" id="KW-0378">Hydrolase</keyword>
<name>A0A0L7L0C9_OPEBR</name>
<feature type="domain" description="Peptidase S8 pro-domain" evidence="2">
    <location>
        <begin position="27"/>
        <end position="55"/>
    </location>
</feature>
<evidence type="ECO:0000313" key="3">
    <source>
        <dbReference type="EMBL" id="KOB68766.1"/>
    </source>
</evidence>
<dbReference type="GO" id="GO:0008233">
    <property type="term" value="F:peptidase activity"/>
    <property type="evidence" value="ECO:0007669"/>
    <property type="project" value="UniProtKB-KW"/>
</dbReference>
<feature type="signal peptide" evidence="1">
    <location>
        <begin position="1"/>
        <end position="19"/>
    </location>
</feature>
<comment type="caution">
    <text evidence="3">The sequence shown here is derived from an EMBL/GenBank/DDBJ whole genome shotgun (WGS) entry which is preliminary data.</text>
</comment>
<organism evidence="3 4">
    <name type="scientific">Operophtera brumata</name>
    <name type="common">Winter moth</name>
    <name type="synonym">Phalaena brumata</name>
    <dbReference type="NCBI Taxonomy" id="104452"/>
    <lineage>
        <taxon>Eukaryota</taxon>
        <taxon>Metazoa</taxon>
        <taxon>Ecdysozoa</taxon>
        <taxon>Arthropoda</taxon>
        <taxon>Hexapoda</taxon>
        <taxon>Insecta</taxon>
        <taxon>Pterygota</taxon>
        <taxon>Neoptera</taxon>
        <taxon>Endopterygota</taxon>
        <taxon>Lepidoptera</taxon>
        <taxon>Glossata</taxon>
        <taxon>Ditrysia</taxon>
        <taxon>Geometroidea</taxon>
        <taxon>Geometridae</taxon>
        <taxon>Larentiinae</taxon>
        <taxon>Operophtera</taxon>
    </lineage>
</organism>
<evidence type="ECO:0000313" key="4">
    <source>
        <dbReference type="Proteomes" id="UP000037510"/>
    </source>
</evidence>
<dbReference type="InterPro" id="IPR032815">
    <property type="entry name" value="S8_pro-domain"/>
</dbReference>
<protein>
    <submittedName>
        <fullName evidence="3">Endoprotease FURIN</fullName>
    </submittedName>
</protein>
<keyword evidence="3" id="KW-0645">Protease</keyword>
<accession>A0A0L7L0C9</accession>
<gene>
    <name evidence="3" type="ORF">OBRU01_17800</name>
</gene>
<keyword evidence="1" id="KW-0732">Signal</keyword>
<dbReference type="GO" id="GO:0006508">
    <property type="term" value="P:proteolysis"/>
    <property type="evidence" value="ECO:0007669"/>
    <property type="project" value="UniProtKB-KW"/>
</dbReference>
<keyword evidence="4" id="KW-1185">Reference proteome</keyword>
<dbReference type="AlphaFoldDB" id="A0A0L7L0C9"/>